<proteinExistence type="predicted"/>
<gene>
    <name evidence="2" type="ORF">Fot_45465</name>
</gene>
<feature type="region of interest" description="Disordered" evidence="1">
    <location>
        <begin position="102"/>
        <end position="124"/>
    </location>
</feature>
<feature type="region of interest" description="Disordered" evidence="1">
    <location>
        <begin position="60"/>
        <end position="80"/>
    </location>
</feature>
<evidence type="ECO:0000256" key="1">
    <source>
        <dbReference type="SAM" id="MobiDB-lite"/>
    </source>
</evidence>
<comment type="caution">
    <text evidence="2">The sequence shown here is derived from an EMBL/GenBank/DDBJ whole genome shotgun (WGS) entry which is preliminary data.</text>
</comment>
<dbReference type="EMBL" id="JBFOLJ010000013">
    <property type="protein sequence ID" value="KAL2484021.1"/>
    <property type="molecule type" value="Genomic_DNA"/>
</dbReference>
<feature type="compositionally biased region" description="Polar residues" evidence="1">
    <location>
        <begin position="113"/>
        <end position="123"/>
    </location>
</feature>
<reference evidence="3" key="1">
    <citation type="submission" date="2024-07" db="EMBL/GenBank/DDBJ databases">
        <title>Two chromosome-level genome assemblies of Korean endemic species Abeliophyllum distichum and Forsythia ovata (Oleaceae).</title>
        <authorList>
            <person name="Jang H."/>
        </authorList>
    </citation>
    <scope>NUCLEOTIDE SEQUENCE [LARGE SCALE GENOMIC DNA]</scope>
</reference>
<feature type="compositionally biased region" description="Basic and acidic residues" evidence="1">
    <location>
        <begin position="60"/>
        <end position="74"/>
    </location>
</feature>
<keyword evidence="3" id="KW-1185">Reference proteome</keyword>
<protein>
    <submittedName>
        <fullName evidence="2">Uncharacterized protein</fullName>
    </submittedName>
</protein>
<dbReference type="AlphaFoldDB" id="A0ABD1R7D9"/>
<dbReference type="Proteomes" id="UP001604277">
    <property type="component" value="Unassembled WGS sequence"/>
</dbReference>
<sequence length="158" mass="18587">MDWSDLLKHNIYNDLELYRLKDELLGKDLNKFVKQLKTVKNVNEEYRDFMLYLLTRDERSVSNKGERENDKDINEQDDDCIHEENEACGGLLLRNSDLELASSDGKQEEARNFMTSQSTSLETRSGILVSEEELYERIISNKKKREKYDISVHDDDSE</sequence>
<evidence type="ECO:0000313" key="3">
    <source>
        <dbReference type="Proteomes" id="UP001604277"/>
    </source>
</evidence>
<accession>A0ABD1R7D9</accession>
<name>A0ABD1R7D9_9LAMI</name>
<evidence type="ECO:0000313" key="2">
    <source>
        <dbReference type="EMBL" id="KAL2484021.1"/>
    </source>
</evidence>
<organism evidence="2 3">
    <name type="scientific">Forsythia ovata</name>
    <dbReference type="NCBI Taxonomy" id="205694"/>
    <lineage>
        <taxon>Eukaryota</taxon>
        <taxon>Viridiplantae</taxon>
        <taxon>Streptophyta</taxon>
        <taxon>Embryophyta</taxon>
        <taxon>Tracheophyta</taxon>
        <taxon>Spermatophyta</taxon>
        <taxon>Magnoliopsida</taxon>
        <taxon>eudicotyledons</taxon>
        <taxon>Gunneridae</taxon>
        <taxon>Pentapetalae</taxon>
        <taxon>asterids</taxon>
        <taxon>lamiids</taxon>
        <taxon>Lamiales</taxon>
        <taxon>Oleaceae</taxon>
        <taxon>Forsythieae</taxon>
        <taxon>Forsythia</taxon>
    </lineage>
</organism>